<evidence type="ECO:0000256" key="5">
    <source>
        <dbReference type="ARBA" id="ARBA00022692"/>
    </source>
</evidence>
<evidence type="ECO:0000313" key="10">
    <source>
        <dbReference type="EMBL" id="AWI53595.1"/>
    </source>
</evidence>
<dbReference type="NCBIfam" id="TIGR01726">
    <property type="entry name" value="HEQRo_perm_3TM"/>
    <property type="match status" value="1"/>
</dbReference>
<dbReference type="GO" id="GO:0022857">
    <property type="term" value="F:transmembrane transporter activity"/>
    <property type="evidence" value="ECO:0007669"/>
    <property type="project" value="InterPro"/>
</dbReference>
<dbReference type="PANTHER" id="PTHR30614:SF41">
    <property type="entry name" value="INNER MEMBRANE AMINO-ACID ABC TRANSPORTER PERMEASE PROTEIN YHDY"/>
    <property type="match status" value="1"/>
</dbReference>
<accession>A0A2U8FR99</accession>
<dbReference type="AlphaFoldDB" id="A0A2U8FR99"/>
<dbReference type="RefSeq" id="WP_109036595.1">
    <property type="nucleotide sequence ID" value="NZ_CP029210.1"/>
</dbReference>
<dbReference type="PROSITE" id="PS50928">
    <property type="entry name" value="ABC_TM1"/>
    <property type="match status" value="1"/>
</dbReference>
<feature type="domain" description="ABC transmembrane type-1" evidence="9">
    <location>
        <begin position="137"/>
        <end position="332"/>
    </location>
</feature>
<evidence type="ECO:0000256" key="2">
    <source>
        <dbReference type="ARBA" id="ARBA00010072"/>
    </source>
</evidence>
<dbReference type="EMBL" id="CP029210">
    <property type="protein sequence ID" value="AWI53595.1"/>
    <property type="molecule type" value="Genomic_DNA"/>
</dbReference>
<evidence type="ECO:0000256" key="1">
    <source>
        <dbReference type="ARBA" id="ARBA00004429"/>
    </source>
</evidence>
<keyword evidence="4" id="KW-1003">Cell membrane</keyword>
<evidence type="ECO:0000259" key="9">
    <source>
        <dbReference type="PROSITE" id="PS50928"/>
    </source>
</evidence>
<evidence type="ECO:0000313" key="11">
    <source>
        <dbReference type="Proteomes" id="UP000244892"/>
    </source>
</evidence>
<keyword evidence="6 8" id="KW-1133">Transmembrane helix</keyword>
<proteinExistence type="inferred from homology"/>
<evidence type="ECO:0000256" key="7">
    <source>
        <dbReference type="ARBA" id="ARBA00023136"/>
    </source>
</evidence>
<feature type="transmembrane region" description="Helical" evidence="8">
    <location>
        <begin position="173"/>
        <end position="196"/>
    </location>
</feature>
<dbReference type="Proteomes" id="UP000244892">
    <property type="component" value="Chromosome"/>
</dbReference>
<dbReference type="InterPro" id="IPR000515">
    <property type="entry name" value="MetI-like"/>
</dbReference>
<dbReference type="Gene3D" id="1.10.3720.10">
    <property type="entry name" value="MetI-like"/>
    <property type="match status" value="1"/>
</dbReference>
<feature type="transmembrane region" description="Helical" evidence="8">
    <location>
        <begin position="313"/>
        <end position="331"/>
    </location>
</feature>
<organism evidence="10 11">
    <name type="scientific">Aquabacterium olei</name>
    <dbReference type="NCBI Taxonomy" id="1296669"/>
    <lineage>
        <taxon>Bacteria</taxon>
        <taxon>Pseudomonadati</taxon>
        <taxon>Pseudomonadota</taxon>
        <taxon>Betaproteobacteria</taxon>
        <taxon>Burkholderiales</taxon>
        <taxon>Aquabacterium</taxon>
    </lineage>
</organism>
<dbReference type="InterPro" id="IPR035906">
    <property type="entry name" value="MetI-like_sf"/>
</dbReference>
<dbReference type="SUPFAM" id="SSF161098">
    <property type="entry name" value="MetI-like"/>
    <property type="match status" value="1"/>
</dbReference>
<feature type="transmembrane region" description="Helical" evidence="8">
    <location>
        <begin position="139"/>
        <end position="161"/>
    </location>
</feature>
<dbReference type="OrthoDB" id="9771188at2"/>
<evidence type="ECO:0000256" key="4">
    <source>
        <dbReference type="ARBA" id="ARBA00022475"/>
    </source>
</evidence>
<feature type="transmembrane region" description="Helical" evidence="8">
    <location>
        <begin position="74"/>
        <end position="93"/>
    </location>
</feature>
<keyword evidence="7 8" id="KW-0472">Membrane</keyword>
<dbReference type="GO" id="GO:0043190">
    <property type="term" value="C:ATP-binding cassette (ABC) transporter complex"/>
    <property type="evidence" value="ECO:0007669"/>
    <property type="project" value="InterPro"/>
</dbReference>
<sequence length="344" mass="36764">MIRPRRVFDALVLLGLLWLAWRVLDWAVLQAVFAPDLVACRALDHAGACWGVVAAKWRPMLFGHFPFEDQWRPALAALLLVGCTFGAAGAIAWRTHTASRSRALAGLALAGFAVSVALLRGGWAGLAPVPPEQWGGLPLTLLLAIGAWCLAWPVGIGLAYGRRAPSAMLSVPCTAVIEIVRGAPLVIWLFAAAFALPAALPTAWTPGLLPRVLLVLGVFAGAYLAEILRGGLQTVPAEQTEAARVLGLGWWGIQRRIVLPQAVRATLPPMVSHAIGLLKDTSLVMVIGLHELSGALGLAIGGDADWRPFYVEAYLFVAALYFALCVTLARLGRRLEHRLCPPTV</sequence>
<dbReference type="InterPro" id="IPR010065">
    <property type="entry name" value="AA_ABC_transptr_permease_3TM"/>
</dbReference>
<reference evidence="10 11" key="1">
    <citation type="submission" date="2018-05" db="EMBL/GenBank/DDBJ databases">
        <title>complete genome sequence of Aquabacterium olei NBRC 110486.</title>
        <authorList>
            <person name="Tang B."/>
            <person name="Chang J."/>
            <person name="Zhang L."/>
            <person name="Yang H."/>
        </authorList>
    </citation>
    <scope>NUCLEOTIDE SEQUENCE [LARGE SCALE GENOMIC DNA]</scope>
    <source>
        <strain evidence="10 11">NBRC 110486</strain>
    </source>
</reference>
<feature type="transmembrane region" description="Helical" evidence="8">
    <location>
        <begin position="105"/>
        <end position="127"/>
    </location>
</feature>
<evidence type="ECO:0000256" key="8">
    <source>
        <dbReference type="RuleBase" id="RU363032"/>
    </source>
</evidence>
<comment type="similarity">
    <text evidence="2">Belongs to the binding-protein-dependent transport system permease family. HisMQ subfamily.</text>
</comment>
<keyword evidence="3 8" id="KW-0813">Transport</keyword>
<dbReference type="KEGG" id="aon:DEH84_09240"/>
<dbReference type="CDD" id="cd06261">
    <property type="entry name" value="TM_PBP2"/>
    <property type="match status" value="1"/>
</dbReference>
<gene>
    <name evidence="10" type="ORF">DEH84_09240</name>
</gene>
<feature type="transmembrane region" description="Helical" evidence="8">
    <location>
        <begin position="208"/>
        <end position="225"/>
    </location>
</feature>
<dbReference type="InterPro" id="IPR043429">
    <property type="entry name" value="ArtM/GltK/GlnP/TcyL/YhdX-like"/>
</dbReference>
<feature type="transmembrane region" description="Helical" evidence="8">
    <location>
        <begin position="283"/>
        <end position="301"/>
    </location>
</feature>
<dbReference type="PANTHER" id="PTHR30614">
    <property type="entry name" value="MEMBRANE COMPONENT OF AMINO ACID ABC TRANSPORTER"/>
    <property type="match status" value="1"/>
</dbReference>
<keyword evidence="5 8" id="KW-0812">Transmembrane</keyword>
<evidence type="ECO:0000256" key="3">
    <source>
        <dbReference type="ARBA" id="ARBA00022448"/>
    </source>
</evidence>
<dbReference type="Pfam" id="PF00528">
    <property type="entry name" value="BPD_transp_1"/>
    <property type="match status" value="1"/>
</dbReference>
<dbReference type="GO" id="GO:0006865">
    <property type="term" value="P:amino acid transport"/>
    <property type="evidence" value="ECO:0007669"/>
    <property type="project" value="TreeGrafter"/>
</dbReference>
<name>A0A2U8FR99_9BURK</name>
<evidence type="ECO:0000256" key="6">
    <source>
        <dbReference type="ARBA" id="ARBA00022989"/>
    </source>
</evidence>
<comment type="subcellular location">
    <subcellularLocation>
        <location evidence="1">Cell inner membrane</location>
        <topology evidence="1">Multi-pass membrane protein</topology>
    </subcellularLocation>
    <subcellularLocation>
        <location evidence="8">Cell membrane</location>
        <topology evidence="8">Multi-pass membrane protein</topology>
    </subcellularLocation>
</comment>
<protein>
    <submittedName>
        <fullName evidence="10">Amino acid ABC transporter permease</fullName>
    </submittedName>
</protein>
<keyword evidence="11" id="KW-1185">Reference proteome</keyword>